<dbReference type="InterPro" id="IPR036047">
    <property type="entry name" value="F-box-like_dom_sf"/>
</dbReference>
<dbReference type="EMBL" id="JAUUTY010000006">
    <property type="protein sequence ID" value="KAK1614255.1"/>
    <property type="molecule type" value="Genomic_DNA"/>
</dbReference>
<comment type="caution">
    <text evidence="2">The sequence shown here is derived from an EMBL/GenBank/DDBJ whole genome shotgun (WGS) entry which is preliminary data.</text>
</comment>
<dbReference type="InterPro" id="IPR001810">
    <property type="entry name" value="F-box_dom"/>
</dbReference>
<dbReference type="InterPro" id="IPR053197">
    <property type="entry name" value="F-box_SCFL_complex_component"/>
</dbReference>
<dbReference type="InterPro" id="IPR053781">
    <property type="entry name" value="F-box_AtFBL13-like"/>
</dbReference>
<evidence type="ECO:0000313" key="2">
    <source>
        <dbReference type="EMBL" id="KAK1614255.1"/>
    </source>
</evidence>
<dbReference type="Gene3D" id="1.20.1280.50">
    <property type="match status" value="1"/>
</dbReference>
<accession>A0AAD8VRA3</accession>
<dbReference type="CDD" id="cd22160">
    <property type="entry name" value="F-box_AtFBL13-like"/>
    <property type="match status" value="1"/>
</dbReference>
<name>A0AAD8VRA3_LOLMU</name>
<dbReference type="SUPFAM" id="SSF81383">
    <property type="entry name" value="F-box domain"/>
    <property type="match status" value="1"/>
</dbReference>
<gene>
    <name evidence="2" type="ORF">QYE76_019772</name>
</gene>
<evidence type="ECO:0000313" key="3">
    <source>
        <dbReference type="Proteomes" id="UP001231189"/>
    </source>
</evidence>
<protein>
    <recommendedName>
        <fullName evidence="1">F-box domain-containing protein</fullName>
    </recommendedName>
</protein>
<sequence length="257" mass="29696">MPPRKKHKSAPAVSVPDRIGELPDCILQHVLSFLPAQAAVRTCVLARRWRHLWRSTRALRIVNLHDEIQYIRKFVDHLLILRERTDLDTVEIKFSCEYWEEDVAYVNLWIRFAVMHNVRVLTLHVSHRYLHLHDLPLASRHLTTLDLYGLTLEKNVLGFASCPALENLKMSLCEIHAGRISSRSLKHLTITDCRSDLDDCRGPNHKVEIKGCYSSTERSSAISEHLNIVEIKCNVVDEKILEVMKFLEAFNIRFSSG</sequence>
<dbReference type="AlphaFoldDB" id="A0AAD8VRA3"/>
<organism evidence="2 3">
    <name type="scientific">Lolium multiflorum</name>
    <name type="common">Italian ryegrass</name>
    <name type="synonym">Lolium perenne subsp. multiflorum</name>
    <dbReference type="NCBI Taxonomy" id="4521"/>
    <lineage>
        <taxon>Eukaryota</taxon>
        <taxon>Viridiplantae</taxon>
        <taxon>Streptophyta</taxon>
        <taxon>Embryophyta</taxon>
        <taxon>Tracheophyta</taxon>
        <taxon>Spermatophyta</taxon>
        <taxon>Magnoliopsida</taxon>
        <taxon>Liliopsida</taxon>
        <taxon>Poales</taxon>
        <taxon>Poaceae</taxon>
        <taxon>BOP clade</taxon>
        <taxon>Pooideae</taxon>
        <taxon>Poodae</taxon>
        <taxon>Poeae</taxon>
        <taxon>Poeae Chloroplast Group 2 (Poeae type)</taxon>
        <taxon>Loliodinae</taxon>
        <taxon>Loliinae</taxon>
        <taxon>Lolium</taxon>
    </lineage>
</organism>
<feature type="domain" description="F-box" evidence="1">
    <location>
        <begin position="16"/>
        <end position="62"/>
    </location>
</feature>
<dbReference type="PROSITE" id="PS50181">
    <property type="entry name" value="FBOX"/>
    <property type="match status" value="1"/>
</dbReference>
<dbReference type="PANTHER" id="PTHR34223">
    <property type="entry name" value="OS11G0201299 PROTEIN"/>
    <property type="match status" value="1"/>
</dbReference>
<dbReference type="SUPFAM" id="SSF52047">
    <property type="entry name" value="RNI-like"/>
    <property type="match status" value="1"/>
</dbReference>
<proteinExistence type="predicted"/>
<reference evidence="2" key="1">
    <citation type="submission" date="2023-07" db="EMBL/GenBank/DDBJ databases">
        <title>A chromosome-level genome assembly of Lolium multiflorum.</title>
        <authorList>
            <person name="Chen Y."/>
            <person name="Copetti D."/>
            <person name="Kolliker R."/>
            <person name="Studer B."/>
        </authorList>
    </citation>
    <scope>NUCLEOTIDE SEQUENCE</scope>
    <source>
        <strain evidence="2">02402/16</strain>
        <tissue evidence="2">Leaf</tissue>
    </source>
</reference>
<keyword evidence="3" id="KW-1185">Reference proteome</keyword>
<dbReference type="Pfam" id="PF00646">
    <property type="entry name" value="F-box"/>
    <property type="match status" value="1"/>
</dbReference>
<dbReference type="Proteomes" id="UP001231189">
    <property type="component" value="Unassembled WGS sequence"/>
</dbReference>
<dbReference type="PANTHER" id="PTHR34223:SF80">
    <property type="entry name" value="OS11G0205900 PROTEIN"/>
    <property type="match status" value="1"/>
</dbReference>
<evidence type="ECO:0000259" key="1">
    <source>
        <dbReference type="PROSITE" id="PS50181"/>
    </source>
</evidence>